<accession>A0A6V6Y762</accession>
<dbReference type="InterPro" id="IPR035069">
    <property type="entry name" value="TTHA1013/TTHA0281-like"/>
</dbReference>
<dbReference type="EMBL" id="CAIJCS010000026">
    <property type="protein sequence ID" value="CAC9935541.1"/>
    <property type="molecule type" value="Genomic_DNA"/>
</dbReference>
<proteinExistence type="predicted"/>
<name>A0A6V6Y762_9FIRM</name>
<evidence type="ECO:0000313" key="1">
    <source>
        <dbReference type="EMBL" id="CAC9935541.1"/>
    </source>
</evidence>
<sequence length="73" mass="8221">MKLLIREGVVGSLKFSTVDKVFYGKIQGVKGVFSYHGETENEAIEAFRTSVSDYKDYCLSRQIKPMDIAVLNV</sequence>
<comment type="caution">
    <text evidence="1">The sequence shown here is derived from an EMBL/GenBank/DDBJ whole genome shotgun (WGS) entry which is preliminary data.</text>
</comment>
<dbReference type="RefSeq" id="WP_180500780.1">
    <property type="nucleotide sequence ID" value="NZ_CAIJCS010000026.1"/>
</dbReference>
<protein>
    <recommendedName>
        <fullName evidence="3">Type II toxin-antitoxin system HicB family antitoxin</fullName>
    </recommendedName>
</protein>
<evidence type="ECO:0008006" key="3">
    <source>
        <dbReference type="Google" id="ProtNLM"/>
    </source>
</evidence>
<organism evidence="1 2">
    <name type="scientific">Aedoeadaptatus nemausensis</name>
    <dbReference type="NCBI Taxonomy" id="2582829"/>
    <lineage>
        <taxon>Bacteria</taxon>
        <taxon>Bacillati</taxon>
        <taxon>Bacillota</taxon>
        <taxon>Tissierellia</taxon>
        <taxon>Tissierellales</taxon>
        <taxon>Peptoniphilaceae</taxon>
        <taxon>Aedoeadaptatus</taxon>
    </lineage>
</organism>
<dbReference type="AlphaFoldDB" id="A0A6V6Y762"/>
<keyword evidence="2" id="KW-1185">Reference proteome</keyword>
<evidence type="ECO:0000313" key="2">
    <source>
        <dbReference type="Proteomes" id="UP000586454"/>
    </source>
</evidence>
<dbReference type="SUPFAM" id="SSF143100">
    <property type="entry name" value="TTHA1013/TTHA0281-like"/>
    <property type="match status" value="1"/>
</dbReference>
<reference evidence="1 2" key="1">
    <citation type="submission" date="2020-06" db="EMBL/GenBank/DDBJ databases">
        <authorList>
            <person name="Criscuolo A."/>
        </authorList>
    </citation>
    <scope>NUCLEOTIDE SEQUENCE [LARGE SCALE GENOMIC DNA]</scope>
    <source>
        <strain evidence="1">1804121828</strain>
    </source>
</reference>
<gene>
    <name evidence="1" type="ORF">PEPNEM18_01537</name>
</gene>
<dbReference type="Proteomes" id="UP000586454">
    <property type="component" value="Unassembled WGS sequence"/>
</dbReference>